<dbReference type="STRING" id="1423735.FC15_GL000078"/>
<dbReference type="SUPFAM" id="SSF53850">
    <property type="entry name" value="Periplasmic binding protein-like II"/>
    <property type="match status" value="1"/>
</dbReference>
<dbReference type="EMBL" id="AZFX01000009">
    <property type="protein sequence ID" value="KRM13092.1"/>
    <property type="molecule type" value="Genomic_DNA"/>
</dbReference>
<evidence type="ECO:0000256" key="1">
    <source>
        <dbReference type="SAM" id="SignalP"/>
    </source>
</evidence>
<organism evidence="2 3">
    <name type="scientific">Lapidilactobacillus concavus DSM 17758</name>
    <dbReference type="NCBI Taxonomy" id="1423735"/>
    <lineage>
        <taxon>Bacteria</taxon>
        <taxon>Bacillati</taxon>
        <taxon>Bacillota</taxon>
        <taxon>Bacilli</taxon>
        <taxon>Lactobacillales</taxon>
        <taxon>Lactobacillaceae</taxon>
        <taxon>Lapidilactobacillus</taxon>
    </lineage>
</organism>
<dbReference type="AlphaFoldDB" id="A0A0R1WB21"/>
<keyword evidence="3" id="KW-1185">Reference proteome</keyword>
<evidence type="ECO:0000313" key="3">
    <source>
        <dbReference type="Proteomes" id="UP000051315"/>
    </source>
</evidence>
<proteinExistence type="predicted"/>
<sequence>MKMKKIAKIFTVALVGAAILSGCSSGGDKETKKGAPKKDGVEQYTAFMATSGKEIPSDNRLHQRIGKEFGRSVQVSWLTGQTAKERVGVMIAGKKYPDFIDGGDATGQLVKAGALVPLEKYILETDDYPNIKKLFTDQQWNLIKNTHKGHIYYIPQFSSTNKKSMTTQQNSEAFWIQKRVLEWAKYPKIETIDQYFDLIDDYLAANPTDKSGQKNIGFEVLTDDTKYFCLENPPQFLAGYPNDGKAIIDVKTHKAKAYETTDVAKRYYKLLGEQYHKGVIDRDTFTMKYDQYISKLSSGNVIGMVDQGWDFINTAVPSLVAAGKDDRTYVPLDLVMDKGTEPKYFGPKELNNGAGLGITVNNPDVKGSLKFIDDLLSQKGMELRMWGEKGVDYKVDDNGMFYRTEEQRKNNKDPNWVNKNMDSYGYFPQYDGLLPDGKNAVSVGEQPSEFKESLSDYDKKFLKAYGWDKWTDGLHYYEKNQAWYPIWSATNSWSSSEPYAIAMQKMDDVKKAWLPKVVMAKPSEYKTEWDKYMKEFKTKTNYQTYLDELTKEVQRRIDNAK</sequence>
<evidence type="ECO:0000313" key="2">
    <source>
        <dbReference type="EMBL" id="KRM13092.1"/>
    </source>
</evidence>
<feature type="signal peptide" evidence="1">
    <location>
        <begin position="1"/>
        <end position="26"/>
    </location>
</feature>
<comment type="caution">
    <text evidence="2">The sequence shown here is derived from an EMBL/GenBank/DDBJ whole genome shotgun (WGS) entry which is preliminary data.</text>
</comment>
<dbReference type="Gene3D" id="3.40.190.10">
    <property type="entry name" value="Periplasmic binding protein-like II"/>
    <property type="match status" value="2"/>
</dbReference>
<dbReference type="PROSITE" id="PS51257">
    <property type="entry name" value="PROKAR_LIPOPROTEIN"/>
    <property type="match status" value="1"/>
</dbReference>
<gene>
    <name evidence="2" type="ORF">FC15_GL000078</name>
</gene>
<accession>A0A0R1WB21</accession>
<keyword evidence="1" id="KW-0732">Signal</keyword>
<dbReference type="PATRIC" id="fig|1423735.3.peg.79"/>
<dbReference type="RefSeq" id="WP_057823332.1">
    <property type="nucleotide sequence ID" value="NZ_AZFX01000009.1"/>
</dbReference>
<protein>
    <submittedName>
        <fullName evidence="2">Uncharacterized protein</fullName>
    </submittedName>
</protein>
<name>A0A0R1WB21_9LACO</name>
<reference evidence="2 3" key="1">
    <citation type="journal article" date="2015" name="Genome Announc.">
        <title>Expanding the biotechnology potential of lactobacilli through comparative genomics of 213 strains and associated genera.</title>
        <authorList>
            <person name="Sun Z."/>
            <person name="Harris H.M."/>
            <person name="McCann A."/>
            <person name="Guo C."/>
            <person name="Argimon S."/>
            <person name="Zhang W."/>
            <person name="Yang X."/>
            <person name="Jeffery I.B."/>
            <person name="Cooney J.C."/>
            <person name="Kagawa T.F."/>
            <person name="Liu W."/>
            <person name="Song Y."/>
            <person name="Salvetti E."/>
            <person name="Wrobel A."/>
            <person name="Rasinkangas P."/>
            <person name="Parkhill J."/>
            <person name="Rea M.C."/>
            <person name="O'Sullivan O."/>
            <person name="Ritari J."/>
            <person name="Douillard F.P."/>
            <person name="Paul Ross R."/>
            <person name="Yang R."/>
            <person name="Briner A.E."/>
            <person name="Felis G.E."/>
            <person name="de Vos W.M."/>
            <person name="Barrangou R."/>
            <person name="Klaenhammer T.R."/>
            <person name="Caufield P.W."/>
            <person name="Cui Y."/>
            <person name="Zhang H."/>
            <person name="O'Toole P.W."/>
        </authorList>
    </citation>
    <scope>NUCLEOTIDE SEQUENCE [LARGE SCALE GENOMIC DNA]</scope>
    <source>
        <strain evidence="2 3">DSM 17758</strain>
    </source>
</reference>
<feature type="chain" id="PRO_5039691830" evidence="1">
    <location>
        <begin position="27"/>
        <end position="561"/>
    </location>
</feature>
<dbReference type="Proteomes" id="UP000051315">
    <property type="component" value="Unassembled WGS sequence"/>
</dbReference>